<dbReference type="InterPro" id="IPR018391">
    <property type="entry name" value="PQQ_b-propeller_rpt"/>
</dbReference>
<dbReference type="Pfam" id="PF13360">
    <property type="entry name" value="PQQ_2"/>
    <property type="match status" value="1"/>
</dbReference>
<dbReference type="InterPro" id="IPR002372">
    <property type="entry name" value="PQQ_rpt_dom"/>
</dbReference>
<name>A0A0P7G700_9EURY</name>
<dbReference type="PROSITE" id="PS51257">
    <property type="entry name" value="PROKAR_LIPOPROTEIN"/>
    <property type="match status" value="1"/>
</dbReference>
<dbReference type="OrthoDB" id="8638at2157"/>
<dbReference type="Gene3D" id="2.40.10.480">
    <property type="match status" value="1"/>
</dbReference>
<proteinExistence type="predicted"/>
<evidence type="ECO:0000313" key="3">
    <source>
        <dbReference type="Proteomes" id="UP000050535"/>
    </source>
</evidence>
<dbReference type="EMBL" id="LGUC01000002">
    <property type="protein sequence ID" value="KPN28974.1"/>
    <property type="molecule type" value="Genomic_DNA"/>
</dbReference>
<sequence>MNRFIERRDLLRGTGTAFGGMISGCLSAPKQKTTPYDYQPPPDGTWPQIGYDARNSRHVKTRGPLTGAEVKWRSGEASIYPPVISDDLYVAEAWTEGAVFAVGKAQGMRKWTNESLPSIRWAPALHNDQLLIISRNSSNIFQLHSINVEGGHLEWSRRDGISASTNYHPPAGPTVKGDTVYIASESGVIAHDAVTGEPQWEHILRRASPEALESGQLPNWAQPAVNDTIAITFDRNDESGKFREVYAIDRGTGDLTWVAELNLEENWRLKGYPVIGSGRVFVSAERSDVELQSSESSWTGSERLFAIDIKSGNTVWTEKLSGKTISPPAYAEGSLYIGEWYPEQGTSELYPLDIYNRDKKWRYKTESGAISSVTVCDEAVYFGLSNKTAAVNKENGELLWSLNVGEQVGPIIVLGNTAYIQTNPGHNNKSRLISIKEPE</sequence>
<accession>A0A0P7G700</accession>
<feature type="domain" description="Pyrrolo-quinoline quinone repeat" evidence="1">
    <location>
        <begin position="243"/>
        <end position="407"/>
    </location>
</feature>
<protein>
    <submittedName>
        <fullName evidence="2">Outer membrane biogenesis protein BamB</fullName>
    </submittedName>
</protein>
<dbReference type="PANTHER" id="PTHR34512">
    <property type="entry name" value="CELL SURFACE PROTEIN"/>
    <property type="match status" value="1"/>
</dbReference>
<evidence type="ECO:0000313" key="2">
    <source>
        <dbReference type="EMBL" id="KPN28974.1"/>
    </source>
</evidence>
<dbReference type="Gene3D" id="2.130.10.10">
    <property type="entry name" value="YVTN repeat-like/Quinoprotein amine dehydrogenase"/>
    <property type="match status" value="1"/>
</dbReference>
<dbReference type="PANTHER" id="PTHR34512:SF30">
    <property type="entry name" value="OUTER MEMBRANE PROTEIN ASSEMBLY FACTOR BAMB"/>
    <property type="match status" value="1"/>
</dbReference>
<dbReference type="AlphaFoldDB" id="A0A0P7G700"/>
<keyword evidence="3" id="KW-1185">Reference proteome</keyword>
<dbReference type="SUPFAM" id="SSF50998">
    <property type="entry name" value="Quinoprotein alcohol dehydrogenase-like"/>
    <property type="match status" value="2"/>
</dbReference>
<dbReference type="RefSeq" id="WP_144427266.1">
    <property type="nucleotide sequence ID" value="NZ_LGUC01000002.1"/>
</dbReference>
<comment type="caution">
    <text evidence="2">The sequence shown here is derived from an EMBL/GenBank/DDBJ whole genome shotgun (WGS) entry which is preliminary data.</text>
</comment>
<dbReference type="SMART" id="SM00564">
    <property type="entry name" value="PQQ"/>
    <property type="match status" value="6"/>
</dbReference>
<reference evidence="3" key="1">
    <citation type="submission" date="2013-11" db="EMBL/GenBank/DDBJ databases">
        <authorList>
            <person name="Hoang H.T."/>
            <person name="Killian M.L."/>
            <person name="Madson D.M."/>
            <person name="Arruda P.H.E."/>
            <person name="Sun D."/>
            <person name="Schwartz K.J."/>
            <person name="Yoon K."/>
        </authorList>
    </citation>
    <scope>NUCLEOTIDE SEQUENCE [LARGE SCALE GENOMIC DNA]</scope>
    <source>
        <strain evidence="3">CDK2</strain>
    </source>
</reference>
<dbReference type="InterPro" id="IPR011047">
    <property type="entry name" value="Quinoprotein_ADH-like_sf"/>
</dbReference>
<evidence type="ECO:0000259" key="1">
    <source>
        <dbReference type="Pfam" id="PF13360"/>
    </source>
</evidence>
<gene>
    <name evidence="2" type="ORF">SY89_03208</name>
</gene>
<dbReference type="STRING" id="699431.SY89_03208"/>
<dbReference type="Proteomes" id="UP000050535">
    <property type="component" value="Unassembled WGS sequence"/>
</dbReference>
<organism evidence="2 3">
    <name type="scientific">Halolamina pelagica</name>
    <dbReference type="NCBI Taxonomy" id="699431"/>
    <lineage>
        <taxon>Archaea</taxon>
        <taxon>Methanobacteriati</taxon>
        <taxon>Methanobacteriota</taxon>
        <taxon>Stenosarchaea group</taxon>
        <taxon>Halobacteria</taxon>
        <taxon>Halobacteriales</taxon>
        <taxon>Haloferacaceae</taxon>
    </lineage>
</organism>
<dbReference type="InterPro" id="IPR015943">
    <property type="entry name" value="WD40/YVTN_repeat-like_dom_sf"/>
</dbReference>